<evidence type="ECO:0000313" key="8">
    <source>
        <dbReference type="EMBL" id="GMH15682.1"/>
    </source>
</evidence>
<dbReference type="Pfam" id="PF17917">
    <property type="entry name" value="RT_RNaseH"/>
    <property type="match status" value="1"/>
</dbReference>
<name>A0AAD3SR91_NEPGR</name>
<keyword evidence="3" id="KW-0540">Nuclease</keyword>
<dbReference type="GO" id="GO:0004519">
    <property type="term" value="F:endonuclease activity"/>
    <property type="evidence" value="ECO:0007669"/>
    <property type="project" value="UniProtKB-KW"/>
</dbReference>
<dbReference type="PANTHER" id="PTHR48475">
    <property type="entry name" value="RIBONUCLEASE H"/>
    <property type="match status" value="1"/>
</dbReference>
<evidence type="ECO:0000256" key="6">
    <source>
        <dbReference type="ARBA" id="ARBA00022918"/>
    </source>
</evidence>
<proteinExistence type="predicted"/>
<accession>A0AAD3SR91</accession>
<keyword evidence="4" id="KW-0255">Endonuclease</keyword>
<comment type="caution">
    <text evidence="8">The sequence shown here is derived from an EMBL/GenBank/DDBJ whole genome shotgun (WGS) entry which is preliminary data.</text>
</comment>
<evidence type="ECO:0000256" key="2">
    <source>
        <dbReference type="ARBA" id="ARBA00022695"/>
    </source>
</evidence>
<dbReference type="GO" id="GO:0016787">
    <property type="term" value="F:hydrolase activity"/>
    <property type="evidence" value="ECO:0007669"/>
    <property type="project" value="UniProtKB-KW"/>
</dbReference>
<dbReference type="PANTHER" id="PTHR48475:SF2">
    <property type="entry name" value="RIBONUCLEASE H"/>
    <property type="match status" value="1"/>
</dbReference>
<keyword evidence="1" id="KW-0808">Transferase</keyword>
<keyword evidence="9" id="KW-1185">Reference proteome</keyword>
<keyword evidence="2" id="KW-0548">Nucleotidyltransferase</keyword>
<dbReference type="Proteomes" id="UP001279734">
    <property type="component" value="Unassembled WGS sequence"/>
</dbReference>
<sequence length="195" mass="22483">MYYLSWVLTDVEARYPHAERIALTLIYSVRKLRLNFQAHLIIILTDQPLKSISQKPETSGQLVKADNRKTDRLARDAAVGSPEQYAREPQETLAVPSIDSLDQEVLQIDEGNNWMTPYRKYLTDKTLSENTDKAEWIKKIGGWFAILDKRLYKRGYFTPSLKRLTPEEAEYALSEVHLGICDSHIRGKNLAFKIV</sequence>
<organism evidence="8 9">
    <name type="scientific">Nepenthes gracilis</name>
    <name type="common">Slender pitcher plant</name>
    <dbReference type="NCBI Taxonomy" id="150966"/>
    <lineage>
        <taxon>Eukaryota</taxon>
        <taxon>Viridiplantae</taxon>
        <taxon>Streptophyta</taxon>
        <taxon>Embryophyta</taxon>
        <taxon>Tracheophyta</taxon>
        <taxon>Spermatophyta</taxon>
        <taxon>Magnoliopsida</taxon>
        <taxon>eudicotyledons</taxon>
        <taxon>Gunneridae</taxon>
        <taxon>Pentapetalae</taxon>
        <taxon>Caryophyllales</taxon>
        <taxon>Nepenthaceae</taxon>
        <taxon>Nepenthes</taxon>
    </lineage>
</organism>
<protein>
    <recommendedName>
        <fullName evidence="7">Reverse transcriptase RNase H-like domain-containing protein</fullName>
    </recommendedName>
</protein>
<evidence type="ECO:0000256" key="3">
    <source>
        <dbReference type="ARBA" id="ARBA00022722"/>
    </source>
</evidence>
<keyword evidence="6" id="KW-0695">RNA-directed DNA polymerase</keyword>
<keyword evidence="5" id="KW-0378">Hydrolase</keyword>
<evidence type="ECO:0000256" key="5">
    <source>
        <dbReference type="ARBA" id="ARBA00022801"/>
    </source>
</evidence>
<dbReference type="GO" id="GO:0003964">
    <property type="term" value="F:RNA-directed DNA polymerase activity"/>
    <property type="evidence" value="ECO:0007669"/>
    <property type="project" value="UniProtKB-KW"/>
</dbReference>
<evidence type="ECO:0000313" key="9">
    <source>
        <dbReference type="Proteomes" id="UP001279734"/>
    </source>
</evidence>
<dbReference type="InterPro" id="IPR041373">
    <property type="entry name" value="RT_RNaseH"/>
</dbReference>
<dbReference type="AlphaFoldDB" id="A0AAD3SR91"/>
<evidence type="ECO:0000259" key="7">
    <source>
        <dbReference type="Pfam" id="PF17917"/>
    </source>
</evidence>
<dbReference type="EMBL" id="BSYO01000015">
    <property type="protein sequence ID" value="GMH15682.1"/>
    <property type="molecule type" value="Genomic_DNA"/>
</dbReference>
<gene>
    <name evidence="8" type="ORF">Nepgr_017523</name>
</gene>
<evidence type="ECO:0000256" key="4">
    <source>
        <dbReference type="ARBA" id="ARBA00022759"/>
    </source>
</evidence>
<feature type="domain" description="Reverse transcriptase RNase H-like" evidence="7">
    <location>
        <begin position="2"/>
        <end position="63"/>
    </location>
</feature>
<reference evidence="8" key="1">
    <citation type="submission" date="2023-05" db="EMBL/GenBank/DDBJ databases">
        <title>Nepenthes gracilis genome sequencing.</title>
        <authorList>
            <person name="Fukushima K."/>
        </authorList>
    </citation>
    <scope>NUCLEOTIDE SEQUENCE</scope>
    <source>
        <strain evidence="8">SING2019-196</strain>
    </source>
</reference>
<evidence type="ECO:0000256" key="1">
    <source>
        <dbReference type="ARBA" id="ARBA00022679"/>
    </source>
</evidence>